<dbReference type="InterPro" id="IPR003961">
    <property type="entry name" value="FN3_dom"/>
</dbReference>
<sequence>PATSQVEYWISPEYVKSTAEDPTLVTSHSVRLNELAPDTTYTYRVLSKSETGESAVSGKYQFTTYDIYGIFNQFCINSFGAENEPLVYEVFGQEPAFLPESDWVHESENSAVIGFETNLPAKTYIEYGETTAYGNVTEQPERPFSLHLHYLKNLSINTTYHYKIIAVDERGNRLESEDRIITTQAIPGALHIPGDVTGPPYELTQGGVTYVLTENITADRDAILIRASDITIDLNGYTITYDNGTPVYTKEDGWPTLRYEPESTHGIHSDWMRTNITIVNGLIKQGKNNGAGNNQFGFNPICILSSSETIEAAGISVEYSGDSVGGIFGVGTIHHSVLLDKGTVIDNRHQAIRALSAAQDVHHTLVKRCRHRGIEAQGNIYKNEAYVDSYATNAFGVIPAGGMSIYGNRLFGTGYNYYAVGWESGLTVYGNFIHLQGTQPVDRSVEYGALCSMNGIRLTQYGENTNLYENNEYYNNTVVIYGKEGTTNMRAFCLFSDPYVQNVSVHDNTVKVISQDAITSENSNAGCIIVQGLNDRSAEHLPISYENNTLISNICNIKFGDSYGIGSNTYFKNNTFIKIGDDPLYETIKSGYWIWDTYGHKLIDSVFEGGASYNSFKFEGTGIRDFSVGWTVAVSTDPVVTGAQVAIKDKDGNETFSGLTDQDGKLSAPVLQYIEKPTGRTYYTPHTLTVTKAGYESYSAGITVDKQLDLTINLETGAVNQAPAVNAGLDQTITLPNAATLDGTVSDDGMPNPPALVNTSWSKESGAGTVTFGDSSAVDTTASFSAAGIYILKLTADDSGLATSDTVTIAVEPEPIVYHTITTTSGAGGSISPSGGVQVPHGSDQTFAIVPDTGYHIVSVTAGGAYRGYVQIVLPSDAKEVTITVNGEGVPRREAGIAAPTVPFWEWSAEGDISVVGLAFDVPAGGMSSVGVSYGREARMVFGSTGAVFEAYDQKQAGIADASWQLSLRYPIFWEASEEQGNLPAGNQAFLAKEAQLEYNTTIPGDHLVRVRFKK</sequence>
<organism evidence="2 3">
    <name type="scientific">Candidatus Gottesmanbacteria bacterium GW2011_GWA2_47_9</name>
    <dbReference type="NCBI Taxonomy" id="1618445"/>
    <lineage>
        <taxon>Bacteria</taxon>
        <taxon>Candidatus Gottesmaniibacteriota</taxon>
    </lineage>
</organism>
<feature type="domain" description="Fibronectin type-III" evidence="1">
    <location>
        <begin position="1"/>
        <end position="67"/>
    </location>
</feature>
<dbReference type="InterPro" id="IPR035986">
    <property type="entry name" value="PKD_dom_sf"/>
</dbReference>
<dbReference type="Gene3D" id="2.60.40.10">
    <property type="entry name" value="Immunoglobulins"/>
    <property type="match status" value="2"/>
</dbReference>
<gene>
    <name evidence="2" type="ORF">UY16_C0051G0017</name>
</gene>
<evidence type="ECO:0000313" key="3">
    <source>
        <dbReference type="Proteomes" id="UP000034739"/>
    </source>
</evidence>
<dbReference type="GO" id="GO:0003993">
    <property type="term" value="F:acid phosphatase activity"/>
    <property type="evidence" value="ECO:0007669"/>
    <property type="project" value="InterPro"/>
</dbReference>
<dbReference type="SUPFAM" id="SSF49363">
    <property type="entry name" value="Purple acid phosphatase, N-terminal domain"/>
    <property type="match status" value="1"/>
</dbReference>
<evidence type="ECO:0000313" key="2">
    <source>
        <dbReference type="EMBL" id="KKU86621.1"/>
    </source>
</evidence>
<name>A0A0G1TXU2_9BACT</name>
<dbReference type="InterPro" id="IPR013783">
    <property type="entry name" value="Ig-like_fold"/>
</dbReference>
<feature type="non-terminal residue" evidence="2">
    <location>
        <position position="1"/>
    </location>
</feature>
<dbReference type="EMBL" id="LCOY01000051">
    <property type="protein sequence ID" value="KKU86621.1"/>
    <property type="molecule type" value="Genomic_DNA"/>
</dbReference>
<dbReference type="Pfam" id="PF22352">
    <property type="entry name" value="K319L-like_PKD"/>
    <property type="match status" value="1"/>
</dbReference>
<dbReference type="PROSITE" id="PS50853">
    <property type="entry name" value="FN3"/>
    <property type="match status" value="1"/>
</dbReference>
<dbReference type="Proteomes" id="UP000034739">
    <property type="component" value="Unassembled WGS sequence"/>
</dbReference>
<dbReference type="PATRIC" id="fig|1618445.3.peg.1086"/>
<dbReference type="AlphaFoldDB" id="A0A0G1TXU2"/>
<accession>A0A0G1TXU2</accession>
<comment type="caution">
    <text evidence="2">The sequence shown here is derived from an EMBL/GenBank/DDBJ whole genome shotgun (WGS) entry which is preliminary data.</text>
</comment>
<reference evidence="2 3" key="1">
    <citation type="journal article" date="2015" name="Nature">
        <title>rRNA introns, odd ribosomes, and small enigmatic genomes across a large radiation of phyla.</title>
        <authorList>
            <person name="Brown C.T."/>
            <person name="Hug L.A."/>
            <person name="Thomas B.C."/>
            <person name="Sharon I."/>
            <person name="Castelle C.J."/>
            <person name="Singh A."/>
            <person name="Wilkins M.J."/>
            <person name="Williams K.H."/>
            <person name="Banfield J.F."/>
        </authorList>
    </citation>
    <scope>NUCLEOTIDE SEQUENCE [LARGE SCALE GENOMIC DNA]</scope>
</reference>
<dbReference type="CDD" id="cd00063">
    <property type="entry name" value="FN3"/>
    <property type="match status" value="1"/>
</dbReference>
<protein>
    <recommendedName>
        <fullName evidence="1">Fibronectin type-III domain-containing protein</fullName>
    </recommendedName>
</protein>
<dbReference type="InterPro" id="IPR008963">
    <property type="entry name" value="Purple_acid_Pase-like_N"/>
</dbReference>
<dbReference type="SUPFAM" id="SSF49299">
    <property type="entry name" value="PKD domain"/>
    <property type="match status" value="1"/>
</dbReference>
<dbReference type="GO" id="GO:0046872">
    <property type="term" value="F:metal ion binding"/>
    <property type="evidence" value="ECO:0007669"/>
    <property type="project" value="InterPro"/>
</dbReference>
<evidence type="ECO:0000259" key="1">
    <source>
        <dbReference type="PROSITE" id="PS50853"/>
    </source>
</evidence>
<proteinExistence type="predicted"/>